<comment type="caution">
    <text evidence="1">The sequence shown here is derived from an EMBL/GenBank/DDBJ whole genome shotgun (WGS) entry which is preliminary data.</text>
</comment>
<accession>A4A6D0</accession>
<dbReference type="InterPro" id="IPR050194">
    <property type="entry name" value="Glycosyltransferase_grp1"/>
</dbReference>
<keyword evidence="1" id="KW-0808">Transferase</keyword>
<evidence type="ECO:0000313" key="1">
    <source>
        <dbReference type="EMBL" id="EAQ98577.2"/>
    </source>
</evidence>
<dbReference type="Proteomes" id="UP000019205">
    <property type="component" value="Chromosome"/>
</dbReference>
<evidence type="ECO:0000313" key="2">
    <source>
        <dbReference type="Proteomes" id="UP000019205"/>
    </source>
</evidence>
<dbReference type="PANTHER" id="PTHR45947:SF3">
    <property type="entry name" value="SULFOQUINOVOSYL TRANSFERASE SQD2"/>
    <property type="match status" value="1"/>
</dbReference>
<dbReference type="HOGENOM" id="CLU_768855_0_0_6"/>
<name>A4A6D0_9GAMM</name>
<reference evidence="1 2" key="2">
    <citation type="journal article" date="2009" name="PLoS ONE">
        <title>The photosynthetic apparatus and its regulation in the aerobic gammaproteobacterium Congregibacter litoralis gen. nov., sp. nov.</title>
        <authorList>
            <person name="Spring S."/>
            <person name="Lunsdorf H."/>
            <person name="Fuchs B.M."/>
            <person name="Tindall B.J."/>
        </authorList>
    </citation>
    <scope>NUCLEOTIDE SEQUENCE [LARGE SCALE GENOMIC DNA]</scope>
    <source>
        <strain evidence="1">KT71</strain>
    </source>
</reference>
<dbReference type="Pfam" id="PF13692">
    <property type="entry name" value="Glyco_trans_1_4"/>
    <property type="match status" value="1"/>
</dbReference>
<dbReference type="PANTHER" id="PTHR45947">
    <property type="entry name" value="SULFOQUINOVOSYL TRANSFERASE SQD2"/>
    <property type="match status" value="1"/>
</dbReference>
<keyword evidence="2" id="KW-1185">Reference proteome</keyword>
<reference evidence="1 2" key="1">
    <citation type="journal article" date="2007" name="Proc. Natl. Acad. Sci. U.S.A.">
        <title>Characterization of a marine gammaproteobacterium capable of aerobic anoxygenic photosynthesis.</title>
        <authorList>
            <person name="Fuchs B.M."/>
            <person name="Spring S."/>
            <person name="Teeling H."/>
            <person name="Quast C."/>
            <person name="Wulf J."/>
            <person name="Schattenhofer M."/>
            <person name="Yan S."/>
            <person name="Ferriera S."/>
            <person name="Johnson J."/>
            <person name="Glockner F.O."/>
            <person name="Amann R."/>
        </authorList>
    </citation>
    <scope>NUCLEOTIDE SEQUENCE [LARGE SCALE GENOMIC DNA]</scope>
    <source>
        <strain evidence="1">KT71</strain>
    </source>
</reference>
<dbReference type="SUPFAM" id="SSF53756">
    <property type="entry name" value="UDP-Glycosyltransferase/glycogen phosphorylase"/>
    <property type="match status" value="1"/>
</dbReference>
<dbReference type="GO" id="GO:0016757">
    <property type="term" value="F:glycosyltransferase activity"/>
    <property type="evidence" value="ECO:0007669"/>
    <property type="project" value="TreeGrafter"/>
</dbReference>
<gene>
    <name evidence="1" type="ORF">KT71_01330</name>
</gene>
<dbReference type="eggNOG" id="COG0438">
    <property type="taxonomic scope" value="Bacteria"/>
</dbReference>
<protein>
    <submittedName>
        <fullName evidence="1">Glycosyltransferase</fullName>
    </submittedName>
</protein>
<dbReference type="Gene3D" id="3.40.50.2000">
    <property type="entry name" value="Glycogen Phosphorylase B"/>
    <property type="match status" value="2"/>
</dbReference>
<dbReference type="AlphaFoldDB" id="A4A6D0"/>
<dbReference type="EMBL" id="AAOA02000002">
    <property type="protein sequence ID" value="EAQ98577.2"/>
    <property type="molecule type" value="Genomic_DNA"/>
</dbReference>
<dbReference type="STRING" id="314285.KT71_01330"/>
<sequence length="360" mass="40348">MIATSYPRSDIDWQGLFIKSMVDAAAAHPQLQIRLWSPKGPLHERAEYTASEPDVRFLRKMSDKGGVAHLLRNKPVDGALTSLELLARLRHQYRRSNADILHINWLQNAIPLIGMNRKAVITVLGTDYHLLGVPGMRFLLRAALKTNRCVLAPNASWMEPRLKDFFGDVAEIRTTNFGIDAKWFDLGNGPDSDRELYLCVSRVTKNKMGPLFQWSKELFSRSNPLHLVGPNQEQLSIPEWVEHHGPLTGEVLAESWFPKTKALISLSEHAEGRPQVMLEAMAAGIPIIGSSLPAHRCTIDHRKTGFLVDTEAAYVEAVKNLDKAKIRKFMSKNASAVARDSYGSWNDCAGRFRAIYGSLL</sequence>
<organism evidence="1 2">
    <name type="scientific">Congregibacter litoralis KT71</name>
    <dbReference type="NCBI Taxonomy" id="314285"/>
    <lineage>
        <taxon>Bacteria</taxon>
        <taxon>Pseudomonadati</taxon>
        <taxon>Pseudomonadota</taxon>
        <taxon>Gammaproteobacteria</taxon>
        <taxon>Cellvibrionales</taxon>
        <taxon>Halieaceae</taxon>
        <taxon>Congregibacter</taxon>
    </lineage>
</organism>
<proteinExistence type="predicted"/>
<dbReference type="CDD" id="cd03801">
    <property type="entry name" value="GT4_PimA-like"/>
    <property type="match status" value="1"/>
</dbReference>